<keyword evidence="2" id="KW-0238">DNA-binding</keyword>
<keyword evidence="1" id="KW-0805">Transcription regulation</keyword>
<dbReference type="InterPro" id="IPR000595">
    <property type="entry name" value="cNMP-bd_dom"/>
</dbReference>
<feature type="domain" description="Cyclic nucleotide-binding" evidence="4">
    <location>
        <begin position="48"/>
        <end position="117"/>
    </location>
</feature>
<dbReference type="RefSeq" id="WP_011391069.1">
    <property type="nucleotide sequence ID" value="NC_007643.1"/>
</dbReference>
<dbReference type="Gene3D" id="1.10.10.10">
    <property type="entry name" value="Winged helix-like DNA-binding domain superfamily/Winged helix DNA-binding domain"/>
    <property type="match status" value="1"/>
</dbReference>
<dbReference type="Proteomes" id="UP000001929">
    <property type="component" value="Chromosome"/>
</dbReference>
<evidence type="ECO:0000256" key="1">
    <source>
        <dbReference type="ARBA" id="ARBA00023015"/>
    </source>
</evidence>
<dbReference type="InterPro" id="IPR018490">
    <property type="entry name" value="cNMP-bd_dom_sf"/>
</dbReference>
<dbReference type="GO" id="GO:0005829">
    <property type="term" value="C:cytosol"/>
    <property type="evidence" value="ECO:0007669"/>
    <property type="project" value="TreeGrafter"/>
</dbReference>
<evidence type="ECO:0000313" key="7">
    <source>
        <dbReference type="Proteomes" id="UP000001929"/>
    </source>
</evidence>
<dbReference type="eggNOG" id="COG0664">
    <property type="taxonomic scope" value="Bacteria"/>
</dbReference>
<dbReference type="InterPro" id="IPR036388">
    <property type="entry name" value="WH-like_DNA-bd_sf"/>
</dbReference>
<protein>
    <submittedName>
        <fullName evidence="6">Transcriptional regulator, Crp/Fnr family</fullName>
    </submittedName>
</protein>
<dbReference type="KEGG" id="rru:Rru_A3322"/>
<keyword evidence="7" id="KW-1185">Reference proteome</keyword>
<dbReference type="PhylomeDB" id="Q2RP29"/>
<dbReference type="InterPro" id="IPR014710">
    <property type="entry name" value="RmlC-like_jellyroll"/>
</dbReference>
<dbReference type="EMBL" id="CP000230">
    <property type="protein sequence ID" value="ABC24116.1"/>
    <property type="molecule type" value="Genomic_DNA"/>
</dbReference>
<name>Q2RP29_RHORT</name>
<dbReference type="InterPro" id="IPR050397">
    <property type="entry name" value="Env_Response_Regulators"/>
</dbReference>
<dbReference type="STRING" id="269796.Rru_A3322"/>
<dbReference type="AlphaFoldDB" id="Q2RP29"/>
<reference evidence="6 7" key="1">
    <citation type="journal article" date="2011" name="Stand. Genomic Sci.">
        <title>Complete genome sequence of Rhodospirillum rubrum type strain (S1).</title>
        <authorList>
            <person name="Munk A.C."/>
            <person name="Copeland A."/>
            <person name="Lucas S."/>
            <person name="Lapidus A."/>
            <person name="Del Rio T.G."/>
            <person name="Barry K."/>
            <person name="Detter J.C."/>
            <person name="Hammon N."/>
            <person name="Israni S."/>
            <person name="Pitluck S."/>
            <person name="Brettin T."/>
            <person name="Bruce D."/>
            <person name="Han C."/>
            <person name="Tapia R."/>
            <person name="Gilna P."/>
            <person name="Schmutz J."/>
            <person name="Larimer F."/>
            <person name="Land M."/>
            <person name="Kyrpides N.C."/>
            <person name="Mavromatis K."/>
            <person name="Richardson P."/>
            <person name="Rohde M."/>
            <person name="Goker M."/>
            <person name="Klenk H.P."/>
            <person name="Zhang Y."/>
            <person name="Roberts G.P."/>
            <person name="Reslewic S."/>
            <person name="Schwartz D.C."/>
        </authorList>
    </citation>
    <scope>NUCLEOTIDE SEQUENCE [LARGE SCALE GENOMIC DNA]</scope>
    <source>
        <strain evidence="7">ATCC 11170 / ATH 1.1.1 / DSM 467 / LMG 4362 / NCIMB 8255 / S1</strain>
    </source>
</reference>
<dbReference type="PRINTS" id="PR00034">
    <property type="entry name" value="HTHCRP"/>
</dbReference>
<dbReference type="PROSITE" id="PS51063">
    <property type="entry name" value="HTH_CRP_2"/>
    <property type="match status" value="1"/>
</dbReference>
<dbReference type="PATRIC" id="fig|269796.9.peg.3435"/>
<dbReference type="PANTHER" id="PTHR24567:SF75">
    <property type="entry name" value="FUMARATE AND NITRATE REDUCTION REGULATORY PROTEIN"/>
    <property type="match status" value="1"/>
</dbReference>
<feature type="domain" description="HTH crp-type" evidence="5">
    <location>
        <begin position="179"/>
        <end position="253"/>
    </location>
</feature>
<dbReference type="InterPro" id="IPR012318">
    <property type="entry name" value="HTH_CRP"/>
</dbReference>
<dbReference type="PROSITE" id="PS50042">
    <property type="entry name" value="CNMP_BINDING_3"/>
    <property type="match status" value="1"/>
</dbReference>
<dbReference type="Pfam" id="PF13545">
    <property type="entry name" value="HTH_Crp_2"/>
    <property type="match status" value="1"/>
</dbReference>
<evidence type="ECO:0000259" key="4">
    <source>
        <dbReference type="PROSITE" id="PS50042"/>
    </source>
</evidence>
<dbReference type="FunFam" id="1.10.10.10:FF:000028">
    <property type="entry name" value="Fumarate/nitrate reduction transcriptional regulator Fnr"/>
    <property type="match status" value="1"/>
</dbReference>
<dbReference type="HOGENOM" id="CLU_075053_0_1_5"/>
<evidence type="ECO:0000256" key="3">
    <source>
        <dbReference type="ARBA" id="ARBA00023163"/>
    </source>
</evidence>
<dbReference type="SMART" id="SM00100">
    <property type="entry name" value="cNMP"/>
    <property type="match status" value="1"/>
</dbReference>
<dbReference type="EnsemblBacteria" id="ABC24116">
    <property type="protein sequence ID" value="ABC24116"/>
    <property type="gene ID" value="Rru_A3322"/>
</dbReference>
<dbReference type="PANTHER" id="PTHR24567">
    <property type="entry name" value="CRP FAMILY TRANSCRIPTIONAL REGULATORY PROTEIN"/>
    <property type="match status" value="1"/>
</dbReference>
<dbReference type="CDD" id="cd00038">
    <property type="entry name" value="CAP_ED"/>
    <property type="match status" value="1"/>
</dbReference>
<accession>Q2RP29</accession>
<dbReference type="Gene3D" id="2.60.120.10">
    <property type="entry name" value="Jelly Rolls"/>
    <property type="match status" value="1"/>
</dbReference>
<keyword evidence="3" id="KW-0804">Transcription</keyword>
<proteinExistence type="predicted"/>
<dbReference type="GO" id="GO:0003677">
    <property type="term" value="F:DNA binding"/>
    <property type="evidence" value="ECO:0007669"/>
    <property type="project" value="UniProtKB-KW"/>
</dbReference>
<sequence length="262" mass="28480">MTLTNHGAATAVFSGRPFDKRGREGCARDTRTDPLDPCLQCTLGDLAFCNPLPPDELERLMAIQSSVRFAPPETLFNEGDPALYLLSPVSGTVKTYKLMADGRRQITGFFFRGDLFGFSANGAYGYTAEAVTPVTLCRFPLVKLEQLFPGAPVLARSVLQRTLAKLANFHEQMLLLGRKSAPEKLASFLLSLSMRAQERGDPASPVLIPMGRADVADYLGLTIETVSRTLSKFRVQGLVELPNPSTITLCDRGALRAIADGL</sequence>
<dbReference type="InterPro" id="IPR036390">
    <property type="entry name" value="WH_DNA-bd_sf"/>
</dbReference>
<organism evidence="6 7">
    <name type="scientific">Rhodospirillum rubrum (strain ATCC 11170 / ATH 1.1.1 / DSM 467 / LMG 4362 / NCIMB 8255 / S1)</name>
    <dbReference type="NCBI Taxonomy" id="269796"/>
    <lineage>
        <taxon>Bacteria</taxon>
        <taxon>Pseudomonadati</taxon>
        <taxon>Pseudomonadota</taxon>
        <taxon>Alphaproteobacteria</taxon>
        <taxon>Rhodospirillales</taxon>
        <taxon>Rhodospirillaceae</taxon>
        <taxon>Rhodospirillum</taxon>
    </lineage>
</organism>
<dbReference type="SUPFAM" id="SSF51206">
    <property type="entry name" value="cAMP-binding domain-like"/>
    <property type="match status" value="1"/>
</dbReference>
<dbReference type="SMART" id="SM00419">
    <property type="entry name" value="HTH_CRP"/>
    <property type="match status" value="1"/>
</dbReference>
<dbReference type="Pfam" id="PF00027">
    <property type="entry name" value="cNMP_binding"/>
    <property type="match status" value="1"/>
</dbReference>
<evidence type="ECO:0000256" key="2">
    <source>
        <dbReference type="ARBA" id="ARBA00023125"/>
    </source>
</evidence>
<evidence type="ECO:0000313" key="6">
    <source>
        <dbReference type="EMBL" id="ABC24116.1"/>
    </source>
</evidence>
<gene>
    <name evidence="6" type="ordered locus">Rru_A3322</name>
</gene>
<evidence type="ECO:0000259" key="5">
    <source>
        <dbReference type="PROSITE" id="PS51063"/>
    </source>
</evidence>
<dbReference type="GO" id="GO:0003700">
    <property type="term" value="F:DNA-binding transcription factor activity"/>
    <property type="evidence" value="ECO:0007669"/>
    <property type="project" value="TreeGrafter"/>
</dbReference>
<dbReference type="SUPFAM" id="SSF46785">
    <property type="entry name" value="Winged helix' DNA-binding domain"/>
    <property type="match status" value="1"/>
</dbReference>
<dbReference type="CDD" id="cd00092">
    <property type="entry name" value="HTH_CRP"/>
    <property type="match status" value="1"/>
</dbReference>